<evidence type="ECO:0000256" key="1">
    <source>
        <dbReference type="SAM" id="Phobius"/>
    </source>
</evidence>
<dbReference type="PIRSF" id="PIRSF029886">
    <property type="entry name" value="KBAA"/>
    <property type="match status" value="1"/>
</dbReference>
<evidence type="ECO:0000313" key="3">
    <source>
        <dbReference type="Proteomes" id="UP000551878"/>
    </source>
</evidence>
<name>A0A840QTR9_9BACI</name>
<feature type="transmembrane region" description="Helical" evidence="1">
    <location>
        <begin position="86"/>
        <end position="105"/>
    </location>
</feature>
<feature type="transmembrane region" description="Helical" evidence="1">
    <location>
        <begin position="172"/>
        <end position="192"/>
    </location>
</feature>
<keyword evidence="3" id="KW-1185">Reference proteome</keyword>
<organism evidence="2 3">
    <name type="scientific">Texcoconibacillus texcoconensis</name>
    <dbReference type="NCBI Taxonomy" id="1095777"/>
    <lineage>
        <taxon>Bacteria</taxon>
        <taxon>Bacillati</taxon>
        <taxon>Bacillota</taxon>
        <taxon>Bacilli</taxon>
        <taxon>Bacillales</taxon>
        <taxon>Bacillaceae</taxon>
        <taxon>Texcoconibacillus</taxon>
    </lineage>
</organism>
<dbReference type="RefSeq" id="WP_184665350.1">
    <property type="nucleotide sequence ID" value="NZ_JACHHB010000019.1"/>
</dbReference>
<dbReference type="AlphaFoldDB" id="A0A840QTR9"/>
<sequence>MNSRKVVYLFISTMLIGSTSGALIGLILDWNAYMEDLFSGEFFGFILLVIWLFGIGALWTAISQMGFFAYLTLNRLCLGMFKSHKLWNRVQVVIILFVLFDLMYFRHMAFAEEGESLLAYSIMPLFLLVYGLVVAYLKSKDTHMGAFIPALFFMVVITTIEWIPALRENDPTFLWSALVPLLIANTWQLLILHRLQEQ</sequence>
<feature type="transmembrane region" description="Helical" evidence="1">
    <location>
        <begin position="7"/>
        <end position="30"/>
    </location>
</feature>
<proteinExistence type="predicted"/>
<dbReference type="Pfam" id="PF14089">
    <property type="entry name" value="KbaA"/>
    <property type="match status" value="1"/>
</dbReference>
<dbReference type="InterPro" id="IPR024164">
    <property type="entry name" value="KinB-signalling_activ"/>
</dbReference>
<evidence type="ECO:0000313" key="2">
    <source>
        <dbReference type="EMBL" id="MBB5174946.1"/>
    </source>
</evidence>
<keyword evidence="1" id="KW-0812">Transmembrane</keyword>
<keyword evidence="1" id="KW-0472">Membrane</keyword>
<feature type="transmembrane region" description="Helical" evidence="1">
    <location>
        <begin position="117"/>
        <end position="137"/>
    </location>
</feature>
<keyword evidence="1" id="KW-1133">Transmembrane helix</keyword>
<gene>
    <name evidence="2" type="ORF">HNQ41_003171</name>
</gene>
<accession>A0A840QTR9</accession>
<protein>
    <submittedName>
        <fullName evidence="2">KinB signaling pathway activation protein</fullName>
    </submittedName>
</protein>
<comment type="caution">
    <text evidence="2">The sequence shown here is derived from an EMBL/GenBank/DDBJ whole genome shotgun (WGS) entry which is preliminary data.</text>
</comment>
<feature type="transmembrane region" description="Helical" evidence="1">
    <location>
        <begin position="42"/>
        <end position="74"/>
    </location>
</feature>
<feature type="transmembrane region" description="Helical" evidence="1">
    <location>
        <begin position="144"/>
        <end position="166"/>
    </location>
</feature>
<dbReference type="SMART" id="SM01251">
    <property type="entry name" value="KbaA"/>
    <property type="match status" value="1"/>
</dbReference>
<dbReference type="Proteomes" id="UP000551878">
    <property type="component" value="Unassembled WGS sequence"/>
</dbReference>
<reference evidence="2 3" key="1">
    <citation type="submission" date="2020-08" db="EMBL/GenBank/DDBJ databases">
        <title>Genomic Encyclopedia of Type Strains, Phase IV (KMG-IV): sequencing the most valuable type-strain genomes for metagenomic binning, comparative biology and taxonomic classification.</title>
        <authorList>
            <person name="Goeker M."/>
        </authorList>
    </citation>
    <scope>NUCLEOTIDE SEQUENCE [LARGE SCALE GENOMIC DNA]</scope>
    <source>
        <strain evidence="2 3">DSM 24696</strain>
    </source>
</reference>
<dbReference type="EMBL" id="JACHHB010000019">
    <property type="protein sequence ID" value="MBB5174946.1"/>
    <property type="molecule type" value="Genomic_DNA"/>
</dbReference>
<dbReference type="GO" id="GO:0045881">
    <property type="term" value="P:positive regulation of sporulation resulting in formation of a cellular spore"/>
    <property type="evidence" value="ECO:0007669"/>
    <property type="project" value="InterPro"/>
</dbReference>